<gene>
    <name evidence="1" type="ORF">LF1_55720</name>
</gene>
<proteinExistence type="predicted"/>
<comment type="caution">
    <text evidence="1">The sequence shown here is derived from an EMBL/GenBank/DDBJ whole genome shotgun (WGS) entry which is preliminary data.</text>
</comment>
<reference evidence="1 2" key="1">
    <citation type="submission" date="2019-08" db="EMBL/GenBank/DDBJ databases">
        <title>Deep-cultivation of Planctomycetes and their phenomic and genomic characterization uncovers novel biology.</title>
        <authorList>
            <person name="Wiegand S."/>
            <person name="Jogler M."/>
            <person name="Boedeker C."/>
            <person name="Pinto D."/>
            <person name="Vollmers J."/>
            <person name="Rivas-Marin E."/>
            <person name="Kohn T."/>
            <person name="Peeters S.H."/>
            <person name="Heuer A."/>
            <person name="Rast P."/>
            <person name="Oberbeckmann S."/>
            <person name="Bunk B."/>
            <person name="Jeske O."/>
            <person name="Meyerdierks A."/>
            <person name="Storesund J.E."/>
            <person name="Kallscheuer N."/>
            <person name="Luecker S."/>
            <person name="Lage O.M."/>
            <person name="Pohl T."/>
            <person name="Merkel B.J."/>
            <person name="Hornburger P."/>
            <person name="Mueller R.-W."/>
            <person name="Bruemmer F."/>
            <person name="Labrenz M."/>
            <person name="Spormann A.M."/>
            <person name="Op Den Camp H."/>
            <person name="Overmann J."/>
            <person name="Amann R."/>
            <person name="Jetten M.S.M."/>
            <person name="Mascher T."/>
            <person name="Medema M.H."/>
            <person name="Devos D.P."/>
            <person name="Kaster A.-K."/>
            <person name="Ovreas L."/>
            <person name="Rohde M."/>
            <person name="Galperin M.Y."/>
            <person name="Jogler C."/>
        </authorList>
    </citation>
    <scope>NUCLEOTIDE SEQUENCE [LARGE SCALE GENOMIC DNA]</scope>
    <source>
        <strain evidence="1 2">LF1</strain>
    </source>
</reference>
<dbReference type="AlphaFoldDB" id="A0A5B1CA72"/>
<sequence length="77" mass="8534">MIGQHSCCIWAGGVPPLFSRTGFMLDGGWRRSVVVFRSRGLCSLAVRLAYMLTDNHGMHRSGACTRFLMVAFSVPTR</sequence>
<evidence type="ECO:0000313" key="2">
    <source>
        <dbReference type="Proteomes" id="UP000322699"/>
    </source>
</evidence>
<name>A0A5B1CA72_9BACT</name>
<dbReference type="EMBL" id="VRLW01000004">
    <property type="protein sequence ID" value="KAA1257172.1"/>
    <property type="molecule type" value="Genomic_DNA"/>
</dbReference>
<protein>
    <submittedName>
        <fullName evidence="1">Uncharacterized protein</fullName>
    </submittedName>
</protein>
<dbReference type="Proteomes" id="UP000322699">
    <property type="component" value="Unassembled WGS sequence"/>
</dbReference>
<evidence type="ECO:0000313" key="1">
    <source>
        <dbReference type="EMBL" id="KAA1257172.1"/>
    </source>
</evidence>
<keyword evidence="2" id="KW-1185">Reference proteome</keyword>
<accession>A0A5B1CA72</accession>
<organism evidence="1 2">
    <name type="scientific">Rubripirellula obstinata</name>
    <dbReference type="NCBI Taxonomy" id="406547"/>
    <lineage>
        <taxon>Bacteria</taxon>
        <taxon>Pseudomonadati</taxon>
        <taxon>Planctomycetota</taxon>
        <taxon>Planctomycetia</taxon>
        <taxon>Pirellulales</taxon>
        <taxon>Pirellulaceae</taxon>
        <taxon>Rubripirellula</taxon>
    </lineage>
</organism>